<feature type="domain" description="FF" evidence="9">
    <location>
        <begin position="124"/>
        <end position="181"/>
    </location>
</feature>
<evidence type="ECO:0000256" key="7">
    <source>
        <dbReference type="SAM" id="MobiDB-lite"/>
    </source>
</evidence>
<feature type="coiled-coil region" evidence="6">
    <location>
        <begin position="172"/>
        <end position="204"/>
    </location>
</feature>
<evidence type="ECO:0000256" key="5">
    <source>
        <dbReference type="ARBA" id="ARBA00023242"/>
    </source>
</evidence>
<dbReference type="SMART" id="SM00456">
    <property type="entry name" value="WW"/>
    <property type="match status" value="2"/>
</dbReference>
<feature type="region of interest" description="Disordered" evidence="7">
    <location>
        <begin position="538"/>
        <end position="605"/>
    </location>
</feature>
<dbReference type="Pfam" id="PF25432">
    <property type="entry name" value="FF_PRPF40A"/>
    <property type="match status" value="1"/>
</dbReference>
<organism evidence="10 11">
    <name type="scientific">Piedraia hortae CBS 480.64</name>
    <dbReference type="NCBI Taxonomy" id="1314780"/>
    <lineage>
        <taxon>Eukaryota</taxon>
        <taxon>Fungi</taxon>
        <taxon>Dikarya</taxon>
        <taxon>Ascomycota</taxon>
        <taxon>Pezizomycotina</taxon>
        <taxon>Dothideomycetes</taxon>
        <taxon>Dothideomycetidae</taxon>
        <taxon>Capnodiales</taxon>
        <taxon>Piedraiaceae</taxon>
        <taxon>Piedraia</taxon>
    </lineage>
</organism>
<keyword evidence="2" id="KW-0507">mRNA processing</keyword>
<feature type="compositionally biased region" description="Basic and acidic residues" evidence="7">
    <location>
        <begin position="556"/>
        <end position="576"/>
    </location>
</feature>
<dbReference type="InterPro" id="IPR002713">
    <property type="entry name" value="FF_domain"/>
</dbReference>
<dbReference type="Gene3D" id="2.20.70.10">
    <property type="match status" value="2"/>
</dbReference>
<dbReference type="SMART" id="SM00441">
    <property type="entry name" value="FF"/>
    <property type="match status" value="4"/>
</dbReference>
<evidence type="ECO:0000313" key="10">
    <source>
        <dbReference type="EMBL" id="KAF2862721.1"/>
    </source>
</evidence>
<keyword evidence="11" id="KW-1185">Reference proteome</keyword>
<evidence type="ECO:0000313" key="11">
    <source>
        <dbReference type="Proteomes" id="UP000799421"/>
    </source>
</evidence>
<evidence type="ECO:0000256" key="6">
    <source>
        <dbReference type="SAM" id="Coils"/>
    </source>
</evidence>
<dbReference type="GO" id="GO:0003723">
    <property type="term" value="F:RNA binding"/>
    <property type="evidence" value="ECO:0007669"/>
    <property type="project" value="TreeGrafter"/>
</dbReference>
<dbReference type="Pfam" id="PF00397">
    <property type="entry name" value="WW"/>
    <property type="match status" value="2"/>
</dbReference>
<dbReference type="InterPro" id="IPR001202">
    <property type="entry name" value="WW_dom"/>
</dbReference>
<dbReference type="OrthoDB" id="187617at2759"/>
<dbReference type="PROSITE" id="PS50020">
    <property type="entry name" value="WW_DOMAIN_2"/>
    <property type="match status" value="2"/>
</dbReference>
<dbReference type="PROSITE" id="PS01159">
    <property type="entry name" value="WW_DOMAIN_1"/>
    <property type="match status" value="2"/>
</dbReference>
<feature type="coiled-coil region" evidence="6">
    <location>
        <begin position="243"/>
        <end position="275"/>
    </location>
</feature>
<feature type="domain" description="WW" evidence="8">
    <location>
        <begin position="38"/>
        <end position="71"/>
    </location>
</feature>
<dbReference type="Proteomes" id="UP000799421">
    <property type="component" value="Unassembled WGS sequence"/>
</dbReference>
<dbReference type="InterPro" id="IPR036517">
    <property type="entry name" value="FF_domain_sf"/>
</dbReference>
<evidence type="ECO:0000259" key="8">
    <source>
        <dbReference type="PROSITE" id="PS50020"/>
    </source>
</evidence>
<dbReference type="Gene3D" id="1.10.10.440">
    <property type="entry name" value="FF domain"/>
    <property type="match status" value="4"/>
</dbReference>
<dbReference type="GO" id="GO:0045292">
    <property type="term" value="P:mRNA cis splicing, via spliceosome"/>
    <property type="evidence" value="ECO:0007669"/>
    <property type="project" value="InterPro"/>
</dbReference>
<proteinExistence type="predicted"/>
<feature type="domain" description="FF" evidence="9">
    <location>
        <begin position="262"/>
        <end position="320"/>
    </location>
</feature>
<feature type="region of interest" description="Disordered" evidence="7">
    <location>
        <begin position="620"/>
        <end position="699"/>
    </location>
</feature>
<sequence length="699" mass="82032">MGVWQEARAPDGRVYYWNTETKETRWEKPVDAPVADQADVDASWREARTGDGRTYYHNLITKATSWILPESYLRQQQDVVAGARSYGAEPTTQKAAFQPAANPWDLRNGAVRSGPLAKSDEPEYSSPAEAEAAFAKLLKRYEIALDTPWEEALKQVIRDRDYKALKDPKERKQAYEKYCVELQAQAKEQKRARYERTRKEMIKTLGSHREIKHYTRWRTARPLIEHEAAFAQFENEDDRRAVYQEYVAELKVKRAEEEEKQRRQAEAELRELMEELVVDPNTKWSDAKEIIEADERFASEEFRDLAMVDVLQVFDARITDLDRQRNASKQAERRKHERANRKAREAFKYLLDELASQGQLNASTKWKSLYPMISEDERYTTLISTTTNGSTPLDLFFDKLEECDRALRSKRNLALDLLEERQWEMVPSTTSEEFVSFLNTSPTTKSFTHDEKTQIYTRLMAKVIRRAEDLKAHSERQERRAIDNLRIVIRRLEPPVRITDTFDDIASNPVLTSSLEWKYTTDHVRRSAFEKHISRLKEREESRRRRHHSPRRGRTRSPEETYYDADRRKAQAERERHVLRRPSFGFSSPRESERYERRHVRGESRGGYYRERREIERDYIPRADPRDKARTLDYGDEDAVLTPTGKNAGRKRMESISSFGGPGRKRLRTKSPETTKANGHRRPSPELQSGSEEGEIEEV</sequence>
<dbReference type="PROSITE" id="PS51676">
    <property type="entry name" value="FF"/>
    <property type="match status" value="3"/>
</dbReference>
<accession>A0A6A7C5D7</accession>
<evidence type="ECO:0000259" key="9">
    <source>
        <dbReference type="PROSITE" id="PS51676"/>
    </source>
</evidence>
<feature type="compositionally biased region" description="Basic and acidic residues" evidence="7">
    <location>
        <begin position="590"/>
        <end position="605"/>
    </location>
</feature>
<dbReference type="SUPFAM" id="SSF51045">
    <property type="entry name" value="WW domain"/>
    <property type="match status" value="2"/>
</dbReference>
<evidence type="ECO:0000256" key="2">
    <source>
        <dbReference type="ARBA" id="ARBA00022664"/>
    </source>
</evidence>
<dbReference type="EMBL" id="MU005964">
    <property type="protein sequence ID" value="KAF2862721.1"/>
    <property type="molecule type" value="Genomic_DNA"/>
</dbReference>
<feature type="compositionally biased region" description="Basic and acidic residues" evidence="7">
    <location>
        <begin position="620"/>
        <end position="633"/>
    </location>
</feature>
<evidence type="ECO:0008006" key="12">
    <source>
        <dbReference type="Google" id="ProtNLM"/>
    </source>
</evidence>
<keyword evidence="5" id="KW-0539">Nucleus</keyword>
<evidence type="ECO:0000256" key="4">
    <source>
        <dbReference type="ARBA" id="ARBA00023187"/>
    </source>
</evidence>
<dbReference type="AlphaFoldDB" id="A0A6A7C5D7"/>
<gene>
    <name evidence="10" type="ORF">K470DRAFT_227708</name>
</gene>
<dbReference type="Pfam" id="PF01846">
    <property type="entry name" value="FF"/>
    <property type="match status" value="4"/>
</dbReference>
<feature type="compositionally biased region" description="Basic residues" evidence="7">
    <location>
        <begin position="544"/>
        <end position="555"/>
    </location>
</feature>
<name>A0A6A7C5D7_9PEZI</name>
<comment type="subcellular location">
    <subcellularLocation>
        <location evidence="1">Nucleus</location>
    </subcellularLocation>
</comment>
<dbReference type="FunFam" id="1.10.10.440:FF:000013">
    <property type="entry name" value="pre-mRNA-processing protein 40A isoform X1"/>
    <property type="match status" value="1"/>
</dbReference>
<dbReference type="SUPFAM" id="SSF81698">
    <property type="entry name" value="FF domain"/>
    <property type="match status" value="4"/>
</dbReference>
<dbReference type="PANTHER" id="PTHR11864:SF0">
    <property type="entry name" value="PRP40 PRE-MRNA PROCESSING FACTOR 40 HOMOLOG A (YEAST)"/>
    <property type="match status" value="1"/>
</dbReference>
<evidence type="ECO:0000256" key="1">
    <source>
        <dbReference type="ARBA" id="ARBA00004123"/>
    </source>
</evidence>
<keyword evidence="3" id="KW-0677">Repeat</keyword>
<dbReference type="PANTHER" id="PTHR11864">
    <property type="entry name" value="PRE-MRNA-PROCESSING PROTEIN PRP40"/>
    <property type="match status" value="1"/>
</dbReference>
<dbReference type="InterPro" id="IPR039726">
    <property type="entry name" value="Prp40-like"/>
</dbReference>
<feature type="domain" description="FF" evidence="9">
    <location>
        <begin position="338"/>
        <end position="402"/>
    </location>
</feature>
<dbReference type="GO" id="GO:0071004">
    <property type="term" value="C:U2-type prespliceosome"/>
    <property type="evidence" value="ECO:0007669"/>
    <property type="project" value="TreeGrafter"/>
</dbReference>
<dbReference type="CDD" id="cd00201">
    <property type="entry name" value="WW"/>
    <property type="match status" value="2"/>
</dbReference>
<feature type="domain" description="WW" evidence="8">
    <location>
        <begin position="1"/>
        <end position="31"/>
    </location>
</feature>
<evidence type="ECO:0000256" key="3">
    <source>
        <dbReference type="ARBA" id="ARBA00022737"/>
    </source>
</evidence>
<dbReference type="GO" id="GO:0005685">
    <property type="term" value="C:U1 snRNP"/>
    <property type="evidence" value="ECO:0007669"/>
    <property type="project" value="TreeGrafter"/>
</dbReference>
<protein>
    <recommendedName>
        <fullName evidence="12">Formin binding protein</fullName>
    </recommendedName>
</protein>
<keyword evidence="6" id="KW-0175">Coiled coil</keyword>
<keyword evidence="4" id="KW-0508">mRNA splicing</keyword>
<dbReference type="InterPro" id="IPR036020">
    <property type="entry name" value="WW_dom_sf"/>
</dbReference>
<reference evidence="10" key="1">
    <citation type="journal article" date="2020" name="Stud. Mycol.">
        <title>101 Dothideomycetes genomes: a test case for predicting lifestyles and emergence of pathogens.</title>
        <authorList>
            <person name="Haridas S."/>
            <person name="Albert R."/>
            <person name="Binder M."/>
            <person name="Bloem J."/>
            <person name="Labutti K."/>
            <person name="Salamov A."/>
            <person name="Andreopoulos B."/>
            <person name="Baker S."/>
            <person name="Barry K."/>
            <person name="Bills G."/>
            <person name="Bluhm B."/>
            <person name="Cannon C."/>
            <person name="Castanera R."/>
            <person name="Culley D."/>
            <person name="Daum C."/>
            <person name="Ezra D."/>
            <person name="Gonzalez J."/>
            <person name="Henrissat B."/>
            <person name="Kuo A."/>
            <person name="Liang C."/>
            <person name="Lipzen A."/>
            <person name="Lutzoni F."/>
            <person name="Magnuson J."/>
            <person name="Mondo S."/>
            <person name="Nolan M."/>
            <person name="Ohm R."/>
            <person name="Pangilinan J."/>
            <person name="Park H.-J."/>
            <person name="Ramirez L."/>
            <person name="Alfaro M."/>
            <person name="Sun H."/>
            <person name="Tritt A."/>
            <person name="Yoshinaga Y."/>
            <person name="Zwiers L.-H."/>
            <person name="Turgeon B."/>
            <person name="Goodwin S."/>
            <person name="Spatafora J."/>
            <person name="Crous P."/>
            <person name="Grigoriev I."/>
        </authorList>
    </citation>
    <scope>NUCLEOTIDE SEQUENCE</scope>
    <source>
        <strain evidence="10">CBS 480.64</strain>
    </source>
</reference>